<evidence type="ECO:0000256" key="1">
    <source>
        <dbReference type="ARBA" id="ARBA00004251"/>
    </source>
</evidence>
<keyword evidence="4" id="KW-0433">Leucine-rich repeat</keyword>
<dbReference type="Proteomes" id="UP000826656">
    <property type="component" value="Unassembled WGS sequence"/>
</dbReference>
<feature type="transmembrane region" description="Helical" evidence="11">
    <location>
        <begin position="954"/>
        <end position="976"/>
    </location>
</feature>
<evidence type="ECO:0000256" key="7">
    <source>
        <dbReference type="ARBA" id="ARBA00022737"/>
    </source>
</evidence>
<keyword evidence="9 11" id="KW-0472">Membrane</keyword>
<feature type="domain" description="Leucine-rich repeat-containing N-terminal plant-type" evidence="12">
    <location>
        <begin position="5"/>
        <end position="42"/>
    </location>
</feature>
<evidence type="ECO:0000313" key="14">
    <source>
        <dbReference type="Proteomes" id="UP000826656"/>
    </source>
</evidence>
<dbReference type="EMBL" id="JAIVGD010000001">
    <property type="protein sequence ID" value="KAH0780824.1"/>
    <property type="molecule type" value="Genomic_DNA"/>
</dbReference>
<dbReference type="InterPro" id="IPR001611">
    <property type="entry name" value="Leu-rich_rpt"/>
</dbReference>
<keyword evidence="10" id="KW-0325">Glycoprotein</keyword>
<keyword evidence="3" id="KW-1003">Cell membrane</keyword>
<evidence type="ECO:0000256" key="8">
    <source>
        <dbReference type="ARBA" id="ARBA00022989"/>
    </source>
</evidence>
<dbReference type="SUPFAM" id="SSF52058">
    <property type="entry name" value="L domain-like"/>
    <property type="match status" value="3"/>
</dbReference>
<dbReference type="Pfam" id="PF08263">
    <property type="entry name" value="LRRNT_2"/>
    <property type="match status" value="1"/>
</dbReference>
<evidence type="ECO:0000256" key="4">
    <source>
        <dbReference type="ARBA" id="ARBA00022614"/>
    </source>
</evidence>
<evidence type="ECO:0000256" key="2">
    <source>
        <dbReference type="ARBA" id="ARBA00009592"/>
    </source>
</evidence>
<keyword evidence="14" id="KW-1185">Reference proteome</keyword>
<dbReference type="InterPro" id="IPR013210">
    <property type="entry name" value="LRR_N_plant-typ"/>
</dbReference>
<evidence type="ECO:0000256" key="6">
    <source>
        <dbReference type="ARBA" id="ARBA00022729"/>
    </source>
</evidence>
<reference evidence="13 14" key="1">
    <citation type="journal article" date="2021" name="bioRxiv">
        <title>Chromosome-scale and haplotype-resolved genome assembly of a tetraploid potato cultivar.</title>
        <authorList>
            <person name="Sun H."/>
            <person name="Jiao W.-B."/>
            <person name="Krause K."/>
            <person name="Campoy J.A."/>
            <person name="Goel M."/>
            <person name="Folz-Donahue K."/>
            <person name="Kukat C."/>
            <person name="Huettel B."/>
            <person name="Schneeberger K."/>
        </authorList>
    </citation>
    <scope>NUCLEOTIDE SEQUENCE [LARGE SCALE GENOMIC DNA]</scope>
    <source>
        <strain evidence="13">SolTubOtavaFocal</strain>
        <tissue evidence="13">Leaves</tissue>
    </source>
</reference>
<organism evidence="13 14">
    <name type="scientific">Solanum tuberosum</name>
    <name type="common">Potato</name>
    <dbReference type="NCBI Taxonomy" id="4113"/>
    <lineage>
        <taxon>Eukaryota</taxon>
        <taxon>Viridiplantae</taxon>
        <taxon>Streptophyta</taxon>
        <taxon>Embryophyta</taxon>
        <taxon>Tracheophyta</taxon>
        <taxon>Spermatophyta</taxon>
        <taxon>Magnoliopsida</taxon>
        <taxon>eudicotyledons</taxon>
        <taxon>Gunneridae</taxon>
        <taxon>Pentapetalae</taxon>
        <taxon>asterids</taxon>
        <taxon>lamiids</taxon>
        <taxon>Solanales</taxon>
        <taxon>Solanaceae</taxon>
        <taxon>Solanoideae</taxon>
        <taxon>Solaneae</taxon>
        <taxon>Solanum</taxon>
    </lineage>
</organism>
<dbReference type="InterPro" id="IPR003591">
    <property type="entry name" value="Leu-rich_rpt_typical-subtyp"/>
</dbReference>
<evidence type="ECO:0000259" key="12">
    <source>
        <dbReference type="Pfam" id="PF08263"/>
    </source>
</evidence>
<keyword evidence="8 11" id="KW-1133">Transmembrane helix</keyword>
<dbReference type="PANTHER" id="PTHR48063:SF98">
    <property type="entry name" value="LRR RECEPTOR-LIKE SERINE_THREONINE-PROTEIN KINASE FLS2"/>
    <property type="match status" value="1"/>
</dbReference>
<comment type="caution">
    <text evidence="13">The sequence shown here is derived from an EMBL/GenBank/DDBJ whole genome shotgun (WGS) entry which is preliminary data.</text>
</comment>
<evidence type="ECO:0000256" key="5">
    <source>
        <dbReference type="ARBA" id="ARBA00022692"/>
    </source>
</evidence>
<sequence>MKVENEQRALETLKKEVDDPSNILSSWVVGKDCCEWKGVVCNNITRHVIELSIYADWFDFRHLRINNLEWLTSLSSLEYLEIESVDLSKANEWLQVINMLPSLVDLRLYNCSLHHITPLLDHHNFSSLKSLDLSGNHNFSSSLLKWVFYLPNLVSLDLSYCYFTGPLPDGPVNLTSLTTFKASENLFNCRLPKWLFDLNNLEHLDLSSSGIEGAIQSKSGNVTKLKHLDLSFNNLNSTIPKWVFNLPNLVSLDLSECNFTGPFPDGPVNLSSLTTFKASGNPFNCRLPKWLFDLNNLEHVELSDSGIEGAIQSKSGNITKLKYLNLFENNLNSTIPSWLYGCKDLESLGLGTNRLEGTVSSLISNLSSITIIDLSDNMLSGKLPNVIGKLGKLGSLFLSGNLFDGDISELFNVRSNFLSVGFGNTSSLTDLRLDDNKLTGALPESVGHLSMLEYFFISNNRLEGVVTESHFSKLTHLRYFDASRNNLTLKVSRNWIPPFQATDIVLRGLNIGPSFPMWLRTQKRIMNVDISDGGIHGEVPTWFWNLSSQIRFLNLSHNQFVGEVPIISTPSWTDEHEGPWTIYLGSNNFSGPLPLISTIVSELDLSNNSFSKGLSNFLCAAKNGSYRLEILNLGGNDLSEEIPDCWMNWPELTVLILRDNNLIGSLPRSMEVLSNLRSLDLRRNRLNGLFPSSLENCTKLQKIDLAENEFIGKLPSWLGMRFPTLIVLILRSNKFDGELPQELCHLKDLQILDLANNTFVGIIPRCIGNLSAMVKEKKELEYDEDLNYSYYIGVLIESAMVTTKGNMYQYDRILALFTSMDMSSNNLSGDIPISLTRLAGLRSFNLSKNNLTGKIPNDIGDMKVLESVDLSENQLYGEIPQSFSSLPTLSYLNLSDNNLSGMIPVSTQLQGFDPTSFQGNKLCGLPLLVNCSSNGSIPNHKYEDDERDKDEVDWFYISMAIGFSLSFWGVCGSLLFKRSWRHIYFRFLDRSWEMLLAKLPVC</sequence>
<keyword evidence="7" id="KW-0677">Repeat</keyword>
<evidence type="ECO:0000256" key="9">
    <source>
        <dbReference type="ARBA" id="ARBA00023136"/>
    </source>
</evidence>
<evidence type="ECO:0000256" key="10">
    <source>
        <dbReference type="ARBA" id="ARBA00023180"/>
    </source>
</evidence>
<dbReference type="Gene3D" id="3.80.10.10">
    <property type="entry name" value="Ribonuclease Inhibitor"/>
    <property type="match status" value="6"/>
</dbReference>
<gene>
    <name evidence="13" type="ORF">KY290_000422</name>
</gene>
<protein>
    <recommendedName>
        <fullName evidence="12">Leucine-rich repeat-containing N-terminal plant-type domain-containing protein</fullName>
    </recommendedName>
</protein>
<dbReference type="InterPro" id="IPR032675">
    <property type="entry name" value="LRR_dom_sf"/>
</dbReference>
<accession>A0ABQ7WLB5</accession>
<dbReference type="Pfam" id="PF00560">
    <property type="entry name" value="LRR_1"/>
    <property type="match status" value="8"/>
</dbReference>
<dbReference type="InterPro" id="IPR046956">
    <property type="entry name" value="RLP23-like"/>
</dbReference>
<dbReference type="Pfam" id="PF13855">
    <property type="entry name" value="LRR_8"/>
    <property type="match status" value="3"/>
</dbReference>
<dbReference type="SMART" id="SM00369">
    <property type="entry name" value="LRR_TYP"/>
    <property type="match status" value="7"/>
</dbReference>
<evidence type="ECO:0000256" key="3">
    <source>
        <dbReference type="ARBA" id="ARBA00022475"/>
    </source>
</evidence>
<dbReference type="PANTHER" id="PTHR48063">
    <property type="entry name" value="LRR RECEPTOR-LIKE KINASE"/>
    <property type="match status" value="1"/>
</dbReference>
<keyword evidence="6" id="KW-0732">Signal</keyword>
<name>A0ABQ7WLB5_SOLTU</name>
<proteinExistence type="inferred from homology"/>
<comment type="subcellular location">
    <subcellularLocation>
        <location evidence="1">Cell membrane</location>
        <topology evidence="1">Single-pass type I membrane protein</topology>
    </subcellularLocation>
</comment>
<evidence type="ECO:0000256" key="11">
    <source>
        <dbReference type="SAM" id="Phobius"/>
    </source>
</evidence>
<evidence type="ECO:0000313" key="13">
    <source>
        <dbReference type="EMBL" id="KAH0780824.1"/>
    </source>
</evidence>
<comment type="similarity">
    <text evidence="2">Belongs to the RLP family.</text>
</comment>
<keyword evidence="5 11" id="KW-0812">Transmembrane</keyword>
<dbReference type="SMART" id="SM00365">
    <property type="entry name" value="LRR_SD22"/>
    <property type="match status" value="6"/>
</dbReference>